<dbReference type="Gene3D" id="3.40.50.1110">
    <property type="entry name" value="SGNH hydrolase"/>
    <property type="match status" value="1"/>
</dbReference>
<reference evidence="4 5" key="1">
    <citation type="submission" date="2016-01" db="EMBL/GenBank/DDBJ databases">
        <title>Complete genome sequence of strain Lentibacillus amyloliquefaciens LAM0015T isolated from saline sediment.</title>
        <authorList>
            <person name="Wang J.-L."/>
            <person name="He M.-X."/>
        </authorList>
    </citation>
    <scope>NUCLEOTIDE SEQUENCE [LARGE SCALE GENOMIC DNA]</scope>
    <source>
        <strain evidence="4 5">LAM0015</strain>
    </source>
</reference>
<accession>A0A0U3W9S7</accession>
<feature type="compositionally biased region" description="Basic and acidic residues" evidence="1">
    <location>
        <begin position="43"/>
        <end position="54"/>
    </location>
</feature>
<dbReference type="STRING" id="1472767.AOX59_15175"/>
<dbReference type="KEGG" id="lao:AOX59_15175"/>
<keyword evidence="2" id="KW-0472">Membrane</keyword>
<dbReference type="Pfam" id="PF13472">
    <property type="entry name" value="Lipase_GDSL_2"/>
    <property type="match status" value="1"/>
</dbReference>
<dbReference type="Proteomes" id="UP000050331">
    <property type="component" value="Chromosome"/>
</dbReference>
<evidence type="ECO:0000256" key="1">
    <source>
        <dbReference type="SAM" id="MobiDB-lite"/>
    </source>
</evidence>
<evidence type="ECO:0000259" key="3">
    <source>
        <dbReference type="Pfam" id="PF13472"/>
    </source>
</evidence>
<keyword evidence="2" id="KW-0812">Transmembrane</keyword>
<gene>
    <name evidence="4" type="ORF">AOX59_15175</name>
</gene>
<dbReference type="PANTHER" id="PTHR30383">
    <property type="entry name" value="THIOESTERASE 1/PROTEASE 1/LYSOPHOSPHOLIPASE L1"/>
    <property type="match status" value="1"/>
</dbReference>
<dbReference type="InterPro" id="IPR036514">
    <property type="entry name" value="SGNH_hydro_sf"/>
</dbReference>
<dbReference type="InterPro" id="IPR013830">
    <property type="entry name" value="SGNH_hydro"/>
</dbReference>
<feature type="region of interest" description="Disordered" evidence="1">
    <location>
        <begin position="29"/>
        <end position="72"/>
    </location>
</feature>
<dbReference type="AlphaFoldDB" id="A0A0U3W9S7"/>
<name>A0A0U3W9S7_9BACI</name>
<keyword evidence="5" id="KW-1185">Reference proteome</keyword>
<evidence type="ECO:0000256" key="2">
    <source>
        <dbReference type="SAM" id="Phobius"/>
    </source>
</evidence>
<dbReference type="PANTHER" id="PTHR30383:SF27">
    <property type="entry name" value="SPORE GERMINATION LIPASE LIPC"/>
    <property type="match status" value="1"/>
</dbReference>
<proteinExistence type="predicted"/>
<protein>
    <recommendedName>
        <fullName evidence="3">SGNH hydrolase-type esterase domain-containing protein</fullName>
    </recommendedName>
</protein>
<feature type="transmembrane region" description="Helical" evidence="2">
    <location>
        <begin position="7"/>
        <end position="24"/>
    </location>
</feature>
<dbReference type="GO" id="GO:0004622">
    <property type="term" value="F:phosphatidylcholine lysophospholipase activity"/>
    <property type="evidence" value="ECO:0007669"/>
    <property type="project" value="TreeGrafter"/>
</dbReference>
<dbReference type="SUPFAM" id="SSF52266">
    <property type="entry name" value="SGNH hydrolase"/>
    <property type="match status" value="1"/>
</dbReference>
<dbReference type="EMBL" id="CP013862">
    <property type="protein sequence ID" value="ALX49794.1"/>
    <property type="molecule type" value="Genomic_DNA"/>
</dbReference>
<dbReference type="RefSeq" id="WP_068446749.1">
    <property type="nucleotide sequence ID" value="NZ_CP013862.1"/>
</dbReference>
<sequence>MMNRRYAFLILGILLIGITVFFIIDKPESTNEETPDNTQQEQQQDRPGGETKQEEEVDQEENQTSEKTAGEQIGQLREVFSEVVQTTIDFFSNRESNVTALGDSLTQGVGDNVTDGGYVGILDNTINANNHLVTFDNYGKHGHRSDQLLKRLEEQQVAQSVENADMVLITIGANDIMQVVKENFTDLKINDFTPAKETYEENLRQIFDKIYSLNENTHIYLIGIYNPFMNYFPDIKELDIIVEDWNNISRSVAAEHEDATFIPVADLFSSGDKKLFADDNFHPSHRGYQLFARRILEHLTNQ</sequence>
<organism evidence="4 5">
    <name type="scientific">Lentibacillus amyloliquefaciens</name>
    <dbReference type="NCBI Taxonomy" id="1472767"/>
    <lineage>
        <taxon>Bacteria</taxon>
        <taxon>Bacillati</taxon>
        <taxon>Bacillota</taxon>
        <taxon>Bacilli</taxon>
        <taxon>Bacillales</taxon>
        <taxon>Bacillaceae</taxon>
        <taxon>Lentibacillus</taxon>
    </lineage>
</organism>
<dbReference type="InterPro" id="IPR051532">
    <property type="entry name" value="Ester_Hydrolysis_Enzymes"/>
</dbReference>
<keyword evidence="2" id="KW-1133">Transmembrane helix</keyword>
<evidence type="ECO:0000313" key="4">
    <source>
        <dbReference type="EMBL" id="ALX49794.1"/>
    </source>
</evidence>
<feature type="domain" description="SGNH hydrolase-type esterase" evidence="3">
    <location>
        <begin position="100"/>
        <end position="290"/>
    </location>
</feature>
<evidence type="ECO:0000313" key="5">
    <source>
        <dbReference type="Proteomes" id="UP000050331"/>
    </source>
</evidence>
<dbReference type="CDD" id="cd04506">
    <property type="entry name" value="SGNH_hydrolase_YpmR_like"/>
    <property type="match status" value="1"/>
</dbReference>